<proteinExistence type="predicted"/>
<dbReference type="GeneID" id="28762483"/>
<evidence type="ECO:0000256" key="1">
    <source>
        <dbReference type="SAM" id="MobiDB-lite"/>
    </source>
</evidence>
<dbReference type="EMBL" id="KV441555">
    <property type="protein sequence ID" value="OAG02778.1"/>
    <property type="molecule type" value="Genomic_DNA"/>
</dbReference>
<dbReference type="Proteomes" id="UP000077069">
    <property type="component" value="Unassembled WGS sequence"/>
</dbReference>
<keyword evidence="3" id="KW-1185">Reference proteome</keyword>
<feature type="region of interest" description="Disordered" evidence="1">
    <location>
        <begin position="56"/>
        <end position="77"/>
    </location>
</feature>
<name>A0A177C7M9_9PLEO</name>
<evidence type="ECO:0000313" key="3">
    <source>
        <dbReference type="Proteomes" id="UP000077069"/>
    </source>
</evidence>
<dbReference type="InParanoid" id="A0A177C7M9"/>
<accession>A0A177C7M9</accession>
<gene>
    <name evidence="2" type="ORF">CC84DRAFT_1166584</name>
</gene>
<dbReference type="AlphaFoldDB" id="A0A177C7M9"/>
<organism evidence="2 3">
    <name type="scientific">Paraphaeosphaeria sporulosa</name>
    <dbReference type="NCBI Taxonomy" id="1460663"/>
    <lineage>
        <taxon>Eukaryota</taxon>
        <taxon>Fungi</taxon>
        <taxon>Dikarya</taxon>
        <taxon>Ascomycota</taxon>
        <taxon>Pezizomycotina</taxon>
        <taxon>Dothideomycetes</taxon>
        <taxon>Pleosporomycetidae</taxon>
        <taxon>Pleosporales</taxon>
        <taxon>Massarineae</taxon>
        <taxon>Didymosphaeriaceae</taxon>
        <taxon>Paraphaeosphaeria</taxon>
    </lineage>
</organism>
<dbReference type="RefSeq" id="XP_018033143.1">
    <property type="nucleotide sequence ID" value="XM_018178997.1"/>
</dbReference>
<reference evidence="2 3" key="1">
    <citation type="submission" date="2016-05" db="EMBL/GenBank/DDBJ databases">
        <title>Comparative analysis of secretome profiles of manganese(II)-oxidizing ascomycete fungi.</title>
        <authorList>
            <consortium name="DOE Joint Genome Institute"/>
            <person name="Zeiner C.A."/>
            <person name="Purvine S.O."/>
            <person name="Zink E.M."/>
            <person name="Wu S."/>
            <person name="Pasa-Tolic L."/>
            <person name="Chaput D.L."/>
            <person name="Haridas S."/>
            <person name="Grigoriev I.V."/>
            <person name="Santelli C.M."/>
            <person name="Hansel C.M."/>
        </authorList>
    </citation>
    <scope>NUCLEOTIDE SEQUENCE [LARGE SCALE GENOMIC DNA]</scope>
    <source>
        <strain evidence="2 3">AP3s5-JAC2a</strain>
    </source>
</reference>
<evidence type="ECO:0000313" key="2">
    <source>
        <dbReference type="EMBL" id="OAG02778.1"/>
    </source>
</evidence>
<protein>
    <submittedName>
        <fullName evidence="2">Uncharacterized protein</fullName>
    </submittedName>
</protein>
<sequence length="77" mass="8326">MCIHEHHVKADAATLVAALDNFTAAVQLMKHLEGLTFAYDFQDSITSYGTASHQKLRKTSAKDDAEGSFQKGVPGGF</sequence>